<feature type="compositionally biased region" description="Polar residues" evidence="6">
    <location>
        <begin position="943"/>
        <end position="954"/>
    </location>
</feature>
<reference evidence="8 9" key="1">
    <citation type="submission" date="2017-01" db="EMBL/GenBank/DDBJ databases">
        <authorList>
            <person name="Mah S.A."/>
            <person name="Swanson W.J."/>
            <person name="Moy G.W."/>
            <person name="Vacquier V.D."/>
        </authorList>
    </citation>
    <scope>NUCLEOTIDE SEQUENCE [LARGE SCALE GENOMIC DNA]</scope>
    <source>
        <strain evidence="8 9">GSMNP</strain>
    </source>
</reference>
<dbReference type="GO" id="GO:0003712">
    <property type="term" value="F:transcription coregulator activity"/>
    <property type="evidence" value="ECO:0007669"/>
    <property type="project" value="TreeGrafter"/>
</dbReference>
<dbReference type="Proteomes" id="UP000187283">
    <property type="component" value="Unassembled WGS sequence"/>
</dbReference>
<feature type="compositionally biased region" description="Polar residues" evidence="6">
    <location>
        <begin position="1189"/>
        <end position="1203"/>
    </location>
</feature>
<feature type="compositionally biased region" description="Polar residues" evidence="6">
    <location>
        <begin position="118"/>
        <end position="168"/>
    </location>
</feature>
<protein>
    <recommendedName>
        <fullName evidence="7">LIM zinc-binding domain-containing protein</fullName>
    </recommendedName>
</protein>
<feature type="compositionally biased region" description="Polar residues" evidence="6">
    <location>
        <begin position="208"/>
        <end position="241"/>
    </location>
</feature>
<dbReference type="CDD" id="cd08368">
    <property type="entry name" value="LIM"/>
    <property type="match status" value="3"/>
</dbReference>
<feature type="compositionally biased region" description="Polar residues" evidence="6">
    <location>
        <begin position="335"/>
        <end position="347"/>
    </location>
</feature>
<dbReference type="PROSITE" id="PS00478">
    <property type="entry name" value="LIM_DOMAIN_1"/>
    <property type="match status" value="3"/>
</dbReference>
<feature type="compositionally biased region" description="Low complexity" evidence="6">
    <location>
        <begin position="1376"/>
        <end position="1392"/>
    </location>
</feature>
<feature type="compositionally biased region" description="Low complexity" evidence="6">
    <location>
        <begin position="693"/>
        <end position="703"/>
    </location>
</feature>
<gene>
    <name evidence="8" type="ORF">AYI70_g8610</name>
</gene>
<feature type="compositionally biased region" description="Low complexity" evidence="6">
    <location>
        <begin position="1177"/>
        <end position="1188"/>
    </location>
</feature>
<name>A0A1R1XFA2_9FUNG</name>
<feature type="compositionally biased region" description="Low complexity" evidence="6">
    <location>
        <begin position="282"/>
        <end position="299"/>
    </location>
</feature>
<proteinExistence type="predicted"/>
<feature type="domain" description="LIM zinc-binding" evidence="7">
    <location>
        <begin position="1804"/>
        <end position="1865"/>
    </location>
</feature>
<sequence>MIFDSEVQLPDLTFKSPNAIDNYNNISLFSKPHQNSSISSISRGRSPSVNLISSPRVQKAKNASNYSPNVMQAFPSMVQNYSNTENSSSLFSDLSSFDKVLAHKNITKELMGVISPSPLLTKSPNISSTTQFNDNSTSSYRNSYINTSTNGHHSPLIQTPSKNSSSNIRIDPPTQRPVSSREARSQSFSELMERMKTNDILGSFKPLQPQNLSSGTATNSPQISSNNAFSNKNAPMDTNNFIDHPDLFSPFVSNSPSFSHSNYKSGLNSPGIPISYSRQGANSPNVSSSYSRNQSNSPNFSLQYGKSDTKQLNPSSPYNRRLSNSPSIYLGNLKGEQNSPKLSTNNVKGDDKSPNMYTDKVSNENLYDKPNTPQPTNNSDYHSETTALKQNANSNNSNLQSGYPSPKISLNRDKFSSPKLVPIHLLSTSTPVDNYEKFSSSSISINANNRNFVTPTPKARPYSQLIAPSTVSNSISSNNINKPVFDSPSSRGRALASASKLDLNKLVKPCSTCTKPLRFEEQKKFTSQPDKVFCFNCYTQEYTKGSCFACKKTVLTFGRPWVEYDGVFYHKLCIQCFTCSSLLNYKPTFDDKNKIICSNCIAKTSLAQKNKVDSPNGPNIKLPSQNNLLPAVNTKPPQSSKSKPTSNTTIAFKFDSADDFSETSKILDSNIERQKGSLKHDTSNSIDTKKIPSENSNDSSIIDNSQNNITLSYNPNTFLPNSPYSNPINLNKISNQSGSPHVLSTPHLHLESSNKNKYPESKFSSEKSFNSRISRSISKESLISKSSKSPLVSYAKDIGFDDKLCIIEKLKSDMRRLSLNISPSKFAESKNLISSIGHSTELPEGSEINQNQKSDDRSTSHTSNLSQTINYPKSLSVVNSINQIEIPNRSHSKTSKYLKNKLLNSRKSDTLLSTSRQVSGSISQNVSASHLLYSDIPQTNLQSFENKESNNPTAELTHLTPIPTQNSDPISSDVSNPNGSRATFDRYLPLKNNTSMEELVPDKVENSLPPTSSPDVSVANSSQDFNVVKADNDSTPNIQPLSCEKNKNKPMLETSVANSSSSIVNVPAAVSQENPITHTNSTSDSQANTSIPSLQYNSSESLHNLASDIVNASDSYESSHGLSNKVFENSAFSNYTPVSRTDSSVSTDIQSESEIEIKKDSTVISLVPDIETDTKPNNNFSSESINNSVLNSSNTSIQSSVPQSPTTDSLSEPSSLLSSQDIHTDVETETKGAEFAGMLKAAINEIAQVDASAQNTSNISLTDNESSLSFSKNEIVVPESANEMPIDIKSSTLNQSIKPESSPMTGNITGNDFNKISSFPSPVAKESELSSKPSSIRKNFSINFNSNRALKSVYNSNVPRSVFDLPDLRKNKANDSSISSSSFTSSKDNSPSIDPKSALPSPPMLSYNTAVNNKINDSIRLKGSLIGSIRGLRGIEDALNKPSSTDLDSLFGFKPKNSIPEKEKAPSRRLSSPLGHIDVLKSRPNPRGNRRQSVEKTLEKQVDVQPKSNEIVPRNNKNFGDFSQMSFSNGSLPHINIRNDDNIIQEILDDSDSDEIVCSKCKNEIHGSYFSTEDGSKVHEACFSCQLCGRLIDDGIYIFHEGASYHPVCAPELPTVVEINNVPNKSAITHPAETLVPLPRPEASLFKNLVPPIKRISSVKRRIKDYIDKKNRQSNIDTIKSLDSIYESDGEIEFSDAESVSIIDEQLSEDGSDDKYCHRCNLLVDEAVLYISDNNYYHPACFTCFGCSERFEQGSYVLYEGNTYHRHCAPLIIANSRSDESIYSDSSSEYSDSILDNTTDYVQFTCPTCNLVINGEYINHNDTPYHKTCFICCDCKKSITADVSFGELEGCIPCCEDCLNIRFPS</sequence>
<feature type="region of interest" description="Disordered" evidence="6">
    <location>
        <begin position="117"/>
        <end position="187"/>
    </location>
</feature>
<keyword evidence="3 5" id="KW-0862">Zinc</keyword>
<feature type="compositionally biased region" description="Low complexity" evidence="6">
    <location>
        <begin position="1204"/>
        <end position="1219"/>
    </location>
</feature>
<feature type="compositionally biased region" description="Basic and acidic residues" evidence="6">
    <location>
        <begin position="671"/>
        <end position="692"/>
    </location>
</feature>
<keyword evidence="9" id="KW-1185">Reference proteome</keyword>
<keyword evidence="2" id="KW-0677">Repeat</keyword>
<dbReference type="SMART" id="SM00132">
    <property type="entry name" value="LIM"/>
    <property type="match status" value="4"/>
</dbReference>
<feature type="region of interest" description="Disordered" evidence="6">
    <location>
        <begin position="274"/>
        <end position="382"/>
    </location>
</feature>
<feature type="compositionally biased region" description="Low complexity" evidence="6">
    <location>
        <begin position="633"/>
        <end position="647"/>
    </location>
</feature>
<organism evidence="8 9">
    <name type="scientific">Smittium culicis</name>
    <dbReference type="NCBI Taxonomy" id="133412"/>
    <lineage>
        <taxon>Eukaryota</taxon>
        <taxon>Fungi</taxon>
        <taxon>Fungi incertae sedis</taxon>
        <taxon>Zoopagomycota</taxon>
        <taxon>Kickxellomycotina</taxon>
        <taxon>Harpellomycetes</taxon>
        <taxon>Harpellales</taxon>
        <taxon>Legeriomycetaceae</taxon>
        <taxon>Smittium</taxon>
    </lineage>
</organism>
<dbReference type="Pfam" id="PF00412">
    <property type="entry name" value="LIM"/>
    <property type="match status" value="2"/>
</dbReference>
<feature type="compositionally biased region" description="Polar residues" evidence="6">
    <location>
        <begin position="962"/>
        <end position="981"/>
    </location>
</feature>
<evidence type="ECO:0000256" key="6">
    <source>
        <dbReference type="SAM" id="MobiDB-lite"/>
    </source>
</evidence>
<evidence type="ECO:0000256" key="1">
    <source>
        <dbReference type="ARBA" id="ARBA00022723"/>
    </source>
</evidence>
<feature type="region of interest" description="Disordered" evidence="6">
    <location>
        <begin position="202"/>
        <end position="241"/>
    </location>
</feature>
<dbReference type="GO" id="GO:0046872">
    <property type="term" value="F:metal ion binding"/>
    <property type="evidence" value="ECO:0007669"/>
    <property type="project" value="UniProtKB-KW"/>
</dbReference>
<feature type="compositionally biased region" description="Basic and acidic residues" evidence="6">
    <location>
        <begin position="1492"/>
        <end position="1502"/>
    </location>
</feature>
<feature type="region of interest" description="Disordered" evidence="6">
    <location>
        <begin position="671"/>
        <end position="703"/>
    </location>
</feature>
<evidence type="ECO:0000313" key="9">
    <source>
        <dbReference type="Proteomes" id="UP000187283"/>
    </source>
</evidence>
<feature type="region of interest" description="Disordered" evidence="6">
    <location>
        <begin position="837"/>
        <end position="868"/>
    </location>
</feature>
<keyword evidence="1 5" id="KW-0479">Metal-binding</keyword>
<evidence type="ECO:0000259" key="7">
    <source>
        <dbReference type="PROSITE" id="PS50023"/>
    </source>
</evidence>
<evidence type="ECO:0000256" key="2">
    <source>
        <dbReference type="ARBA" id="ARBA00022737"/>
    </source>
</evidence>
<evidence type="ECO:0000256" key="4">
    <source>
        <dbReference type="ARBA" id="ARBA00023038"/>
    </source>
</evidence>
<dbReference type="PANTHER" id="PTHR24205:SF16">
    <property type="entry name" value="GH01042P-RELATED"/>
    <property type="match status" value="1"/>
</dbReference>
<dbReference type="PROSITE" id="PS50023">
    <property type="entry name" value="LIM_DOMAIN_2"/>
    <property type="match status" value="4"/>
</dbReference>
<comment type="caution">
    <text evidence="8">The sequence shown here is derived from an EMBL/GenBank/DDBJ whole genome shotgun (WGS) entry which is preliminary data.</text>
</comment>
<keyword evidence="4 5" id="KW-0440">LIM domain</keyword>
<feature type="domain" description="LIM zinc-binding" evidence="7">
    <location>
        <begin position="1715"/>
        <end position="1775"/>
    </location>
</feature>
<dbReference type="EMBL" id="LSSN01003562">
    <property type="protein sequence ID" value="OMJ13273.1"/>
    <property type="molecule type" value="Genomic_DNA"/>
</dbReference>
<feature type="domain" description="LIM zinc-binding" evidence="7">
    <location>
        <begin position="1556"/>
        <end position="1616"/>
    </location>
</feature>
<dbReference type="GO" id="GO:0005634">
    <property type="term" value="C:nucleus"/>
    <property type="evidence" value="ECO:0007669"/>
    <property type="project" value="TreeGrafter"/>
</dbReference>
<dbReference type="OrthoDB" id="1112565at2759"/>
<feature type="region of interest" description="Disordered" evidence="6">
    <location>
        <begin position="1370"/>
        <end position="1402"/>
    </location>
</feature>
<feature type="region of interest" description="Disordered" evidence="6">
    <location>
        <begin position="1169"/>
        <end position="1221"/>
    </location>
</feature>
<accession>A0A1R1XFA2</accession>
<feature type="region of interest" description="Disordered" evidence="6">
    <location>
        <begin position="1451"/>
        <end position="1515"/>
    </location>
</feature>
<feature type="domain" description="LIM zinc-binding" evidence="7">
    <location>
        <begin position="545"/>
        <end position="607"/>
    </location>
</feature>
<feature type="region of interest" description="Disordered" evidence="6">
    <location>
        <begin position="943"/>
        <end position="987"/>
    </location>
</feature>
<evidence type="ECO:0000256" key="5">
    <source>
        <dbReference type="PROSITE-ProRule" id="PRU00125"/>
    </source>
</evidence>
<dbReference type="STRING" id="133412.A0A1R1XFA2"/>
<evidence type="ECO:0000256" key="3">
    <source>
        <dbReference type="ARBA" id="ARBA00022833"/>
    </source>
</evidence>
<dbReference type="Gene3D" id="2.10.110.10">
    <property type="entry name" value="Cysteine Rich Protein"/>
    <property type="match status" value="4"/>
</dbReference>
<evidence type="ECO:0000313" key="8">
    <source>
        <dbReference type="EMBL" id="OMJ13273.1"/>
    </source>
</evidence>
<dbReference type="InterPro" id="IPR001781">
    <property type="entry name" value="Znf_LIM"/>
</dbReference>
<feature type="region of interest" description="Disordered" evidence="6">
    <location>
        <begin position="610"/>
        <end position="647"/>
    </location>
</feature>
<feature type="compositionally biased region" description="Polar residues" evidence="6">
    <location>
        <begin position="300"/>
        <end position="327"/>
    </location>
</feature>
<dbReference type="PANTHER" id="PTHR24205">
    <property type="entry name" value="FOUR AND A HALF LIM DOMAINS PROTEIN"/>
    <property type="match status" value="1"/>
</dbReference>